<keyword evidence="1" id="KW-0732">Signal</keyword>
<evidence type="ECO:0000313" key="3">
    <source>
        <dbReference type="EMBL" id="SFW40968.1"/>
    </source>
</evidence>
<evidence type="ECO:0000256" key="1">
    <source>
        <dbReference type="SAM" id="SignalP"/>
    </source>
</evidence>
<evidence type="ECO:0000313" key="4">
    <source>
        <dbReference type="Proteomes" id="UP000183461"/>
    </source>
</evidence>
<dbReference type="Proteomes" id="UP000183461">
    <property type="component" value="Unassembled WGS sequence"/>
</dbReference>
<dbReference type="PROSITE" id="PS51766">
    <property type="entry name" value="DOCKERIN"/>
    <property type="match status" value="1"/>
</dbReference>
<feature type="chain" id="PRO_5038333523" evidence="1">
    <location>
        <begin position="20"/>
        <end position="162"/>
    </location>
</feature>
<organism evidence="3 4">
    <name type="scientific">Ruminococcus flavefaciens</name>
    <dbReference type="NCBI Taxonomy" id="1265"/>
    <lineage>
        <taxon>Bacteria</taxon>
        <taxon>Bacillati</taxon>
        <taxon>Bacillota</taxon>
        <taxon>Clostridia</taxon>
        <taxon>Eubacteriales</taxon>
        <taxon>Oscillospiraceae</taxon>
        <taxon>Ruminococcus</taxon>
    </lineage>
</organism>
<dbReference type="CDD" id="cd14256">
    <property type="entry name" value="Dockerin_I"/>
    <property type="match status" value="2"/>
</dbReference>
<dbReference type="EMBL" id="FPIP01000006">
    <property type="protein sequence ID" value="SFW40968.1"/>
    <property type="molecule type" value="Genomic_DNA"/>
</dbReference>
<evidence type="ECO:0000259" key="2">
    <source>
        <dbReference type="PROSITE" id="PS51766"/>
    </source>
</evidence>
<protein>
    <submittedName>
        <fullName evidence="3">Dockerin type I repeat-containing protein</fullName>
    </submittedName>
</protein>
<proteinExistence type="predicted"/>
<dbReference type="AlphaFoldDB" id="A0A1K1NZM8"/>
<dbReference type="Gene3D" id="1.10.1330.10">
    <property type="entry name" value="Dockerin domain"/>
    <property type="match status" value="2"/>
</dbReference>
<dbReference type="InterPro" id="IPR002105">
    <property type="entry name" value="Dockerin_1_rpt"/>
</dbReference>
<dbReference type="RefSeq" id="WP_072300636.1">
    <property type="nucleotide sequence ID" value="NZ_FPIP01000006.1"/>
</dbReference>
<dbReference type="GO" id="GO:0004553">
    <property type="term" value="F:hydrolase activity, hydrolyzing O-glycosyl compounds"/>
    <property type="evidence" value="ECO:0007669"/>
    <property type="project" value="InterPro"/>
</dbReference>
<dbReference type="Pfam" id="PF00404">
    <property type="entry name" value="Dockerin_1"/>
    <property type="match status" value="2"/>
</dbReference>
<accession>A0A1K1NZM8</accession>
<gene>
    <name evidence="3" type="ORF">SAMN02910280_2391</name>
</gene>
<feature type="signal peptide" evidence="1">
    <location>
        <begin position="1"/>
        <end position="19"/>
    </location>
</feature>
<reference evidence="4" key="1">
    <citation type="submission" date="2016-11" db="EMBL/GenBank/DDBJ databases">
        <authorList>
            <person name="Varghese N."/>
            <person name="Submissions S."/>
        </authorList>
    </citation>
    <scope>NUCLEOTIDE SEQUENCE [LARGE SCALE GENOMIC DNA]</scope>
    <source>
        <strain evidence="4">YL228</strain>
    </source>
</reference>
<name>A0A1K1NZM8_RUMFL</name>
<dbReference type="InterPro" id="IPR036439">
    <property type="entry name" value="Dockerin_dom_sf"/>
</dbReference>
<sequence>MKFNKIAAILMASVMTAGAATVMGAAAAKKSSSSPAVRAMKGDINGDTDIDIEDLQAVTWHVKGIKAIPASRLARADVNWDGKVDVTDISLISYDINGFSPIRSGNVLGRSYVTNEDLDAIIDYINGVDPLTKAERTRADLNKDGKINVTDAVLLSRYLYVR</sequence>
<dbReference type="SUPFAM" id="SSF63446">
    <property type="entry name" value="Type I dockerin domain"/>
    <property type="match status" value="2"/>
</dbReference>
<dbReference type="InterPro" id="IPR016134">
    <property type="entry name" value="Dockerin_dom"/>
</dbReference>
<dbReference type="GO" id="GO:0000272">
    <property type="term" value="P:polysaccharide catabolic process"/>
    <property type="evidence" value="ECO:0007669"/>
    <property type="project" value="InterPro"/>
</dbReference>
<feature type="domain" description="Dockerin" evidence="2">
    <location>
        <begin position="71"/>
        <end position="162"/>
    </location>
</feature>